<dbReference type="SMART" id="SM01214">
    <property type="entry name" value="Fmp27_GFWDK"/>
    <property type="match status" value="1"/>
</dbReference>
<evidence type="ECO:0000256" key="3">
    <source>
        <dbReference type="SAM" id="Phobius"/>
    </source>
</evidence>
<keyword evidence="3" id="KW-0472">Membrane</keyword>
<keyword evidence="1" id="KW-0175">Coiled coil</keyword>
<feature type="compositionally biased region" description="Polar residues" evidence="2">
    <location>
        <begin position="2203"/>
        <end position="2214"/>
    </location>
</feature>
<keyword evidence="6" id="KW-1185">Reference proteome</keyword>
<reference evidence="5" key="2">
    <citation type="submission" date="2024-08" db="UniProtKB">
        <authorList>
            <consortium name="EnsemblMetazoa"/>
        </authorList>
    </citation>
    <scope>IDENTIFICATION</scope>
</reference>
<feature type="coiled-coil region" evidence="1">
    <location>
        <begin position="1854"/>
        <end position="1915"/>
    </location>
</feature>
<dbReference type="EnsemblMetazoa" id="XM_019898590.1">
    <property type="protein sequence ID" value="XP_019754149.1"/>
    <property type="gene ID" value="LOC109533304"/>
</dbReference>
<evidence type="ECO:0000259" key="4">
    <source>
        <dbReference type="SMART" id="SM01214"/>
    </source>
</evidence>
<reference evidence="6" key="1">
    <citation type="journal article" date="2013" name="Genome Biol.">
        <title>Draft genome of the mountain pine beetle, Dendroctonus ponderosae Hopkins, a major forest pest.</title>
        <authorList>
            <person name="Keeling C.I."/>
            <person name="Yuen M.M."/>
            <person name="Liao N.Y."/>
            <person name="Docking T.R."/>
            <person name="Chan S.K."/>
            <person name="Taylor G.A."/>
            <person name="Palmquist D.L."/>
            <person name="Jackman S.D."/>
            <person name="Nguyen A."/>
            <person name="Li M."/>
            <person name="Henderson H."/>
            <person name="Janes J.K."/>
            <person name="Zhao Y."/>
            <person name="Pandoh P."/>
            <person name="Moore R."/>
            <person name="Sperling F.A."/>
            <person name="Huber D.P."/>
            <person name="Birol I."/>
            <person name="Jones S.J."/>
            <person name="Bohlmann J."/>
        </authorList>
    </citation>
    <scope>NUCLEOTIDE SEQUENCE</scope>
</reference>
<protein>
    <recommendedName>
        <fullName evidence="4">FMP27/BLTP2/Hobbit GFWDK motif-containing RBG unit domain-containing protein</fullName>
    </recommendedName>
</protein>
<dbReference type="Proteomes" id="UP000019118">
    <property type="component" value="Unassembled WGS sequence"/>
</dbReference>
<feature type="region of interest" description="Disordered" evidence="2">
    <location>
        <begin position="2203"/>
        <end position="2254"/>
    </location>
</feature>
<evidence type="ECO:0000313" key="6">
    <source>
        <dbReference type="Proteomes" id="UP000019118"/>
    </source>
</evidence>
<dbReference type="Pfam" id="PF10344">
    <property type="entry name" value="Hobbit"/>
    <property type="match status" value="1"/>
</dbReference>
<feature type="domain" description="FMP27/BLTP2/Hobbit GFWDK motif-containing RBG unit" evidence="4">
    <location>
        <begin position="1065"/>
        <end position="1197"/>
    </location>
</feature>
<proteinExistence type="predicted"/>
<accession>A0AAR5NYX9</accession>
<sequence>MGFIIFIIWIIAIFLSVSRILPIILSWYFVYKFRIPIRIRKISVLNFKLCDIEISNNALNVVHIQEVGIKSSFFNSELTKLITLVVKNVRIVKRPGHEKSSNERRTKRNETNISDFRNKKVPNFINTLAQFMAVHVYNIKAFVQLNTECILEVWLKDLHIDGSILKNAKSLLATLNVTDAFMSVLKSNSLNQHKTKVAAFSFGITMETVLVAQGPLSVEKLEIKMSHSKASIKNGFYQLLHGPDEKYRTVIESLPTAINSDQSWSPYSTRTFESKSFAELQQYLQQNLEPTDPNPNNDFLKYILPIVPKNFSLQIDDTSFKGYNTSEDIEGTAALKSLSMNYRSVSPATTNGMLFNFYLNDFALYNNHEKVAELKNVSIDAKFKNYVLNIYLQQNSLLITYNHSVIFNWIKRNLWMPQSKRQGNKQTQPGKTDYLIQYYMLEELLKNISINFCAELSNVVFVVILKAGLSSSIGVNRLRLMLDQVQERKSTKYDSLLANVLLGDRHWQSELLIESLCWSFKEWNYSSNISKVMHLWDTPVYVGMSLIKFCTSENKEFKLYAMLDTVQLEWSAKLADYILLALNFIRSYEIQFKTILNSQPSKPQSKSKIITSVVIYHFDCFFQSQHNENSSEYFVSRLDTVNLDNQGNLWTFKLDELKIFTLFNTGGYYTCIRTEDIIKHKVYVKNAELEFSKTDDSLEYNISLSENNRVYWSTNFHLKCLLLYRDLQEFIKQITESSDKIKKKPVIVDYSTLPAKVINFTICRKFELHIDISKDHNMKIVLDELLFSNSSHASQERKKTNHILKTLTVAIDGADIFELKGILMKRLFKDQLQAQKFLFDKKMAGLSEGFNDCSYLLEIDAFKAVFPHEHNYAEAVQNQFLSIVKWLKIIHKDTLRTKTCPPDWFVKVKDFLFEMSDDPFEIKLRDNFELLEDEFSESLKRQKVLKEKIAELLKTHLHMPAGKVEELYATLKKRNADIYIQRSKLMYQAAPQRTRLFAWNMTNIECSVMMENYDVVHISEYLLLINLMISLDKDSPLPDVDLEFSTSFCRDIILGCEEWKFQLRDFPQPLLEIKKIYLFGKLGVAEQVAPKRATRTVMVDLGDSFEPFEVERGMQPLKFYYDLNCEIESFSYAFGPCWEPVIAQCNLSFNQISAPSRDPSPPLPFWDKMRLLMHGRLTMLVQKMQVLLHASLDPYNTTEEMALTWEKVIMDWTNAKIVFKGDLNIFVRTASKYDDVQLLKLPNLNLILGFHWVCLADPNDHHNVIYCAPDKIPEYSSNQVHDSFRAFRSQSLNMSIVLETVPGSDQFNNCPILLLYGSTLRWIESLKLILSGVTRPTRRGKIFGNLKPKKTQLSRHYKKINLLIGLHKFQVCYWMSFAMHRGCEMFGGRLASSSEHSLTLVTTDDGLTHRAKAEWSIVYMNSELADSEIWLKSALQDESEFETSRLQPIEKTYCLSVAKVSYGREAVLPNQSIADRIKDTPTHRLVVYDLRGAWTKSNRNVALALFDTFMKTTRMKKNLSTEALKGFRKDTNTTPMKKRGADPTSTPPNNAVQSIQAASAVQDTPSPISKLQSGHAANMLQQLIAEVDNNSIVYSDDLSAVSRQQHLQGVQACQGDDVIHKNWQISLVNAQVLLKGCETNGYIILSAAKAEILQRAHRPAWKDRTLVSKTTWTGLLECMQYYATVNAGENDPNENIMWLTVDNIQEKESAEISEPSEVPNMVGSGVSVGAVVSDTVGPSTSRQLQRIVSRCKCEFYYASYGDISVDPEGIGEIPSPPQEDVSLWDSRESGVDAFTLMHYDLDVCTNSLQYGMLLDIINNLLLYVEPHRKEALEKLARMRFQLQLHSVEDQRRPIQEKQTIVRNTINKLRRLEKDTYMLNKALDDDPDDKDLRVELERLERLMHDCKMNLNAQSEELDMMISCYKETQLLANSRMATTRSDKPLTIVRANEICFKHAQWRLTEADGQIGIADLVLSNFLYTKNSKSDDSVEHLLELGYLRMTNLLPNEIYKEILCPTEIQFDMPIEHKKVLRIFCREKPPVGGISVKEHFEINLVPLTIGLTKKFYNTMMKFCFPERDTEVLDYNDRASEDGDSELQKSKKGKSKKSRDSNFYVHIDDVEKMKERAEKNKLFVFTKIPEVPVKVSYKGNKEKNLEDLRDVSIVIPTLEYHNMTWTWLDLLIAIRNDTKKVILSQAIKQKLQIKRNTGTSEDSSAPQEEDKAKMLLGSRHGKSRNFGEKAPENKSIRKGLSEVFKL</sequence>
<organism evidence="5 6">
    <name type="scientific">Dendroctonus ponderosae</name>
    <name type="common">Mountain pine beetle</name>
    <dbReference type="NCBI Taxonomy" id="77166"/>
    <lineage>
        <taxon>Eukaryota</taxon>
        <taxon>Metazoa</taxon>
        <taxon>Ecdysozoa</taxon>
        <taxon>Arthropoda</taxon>
        <taxon>Hexapoda</taxon>
        <taxon>Insecta</taxon>
        <taxon>Pterygota</taxon>
        <taxon>Neoptera</taxon>
        <taxon>Endopterygota</taxon>
        <taxon>Coleoptera</taxon>
        <taxon>Polyphaga</taxon>
        <taxon>Cucujiformia</taxon>
        <taxon>Curculionidae</taxon>
        <taxon>Scolytinae</taxon>
        <taxon>Dendroctonus</taxon>
    </lineage>
</organism>
<name>A0AAR5NYX9_DENPD</name>
<dbReference type="InterPro" id="IPR045167">
    <property type="entry name" value="Hobbit"/>
</dbReference>
<feature type="transmembrane region" description="Helical" evidence="3">
    <location>
        <begin position="6"/>
        <end position="31"/>
    </location>
</feature>
<feature type="region of interest" description="Disordered" evidence="2">
    <location>
        <begin position="1526"/>
        <end position="1551"/>
    </location>
</feature>
<feature type="compositionally biased region" description="Basic and acidic residues" evidence="2">
    <location>
        <begin position="2233"/>
        <end position="2243"/>
    </location>
</feature>
<evidence type="ECO:0000256" key="1">
    <source>
        <dbReference type="SAM" id="Coils"/>
    </source>
</evidence>
<keyword evidence="3" id="KW-0812">Transmembrane</keyword>
<evidence type="ECO:0000313" key="5">
    <source>
        <dbReference type="EnsemblMetazoa" id="XP_019754149.1"/>
    </source>
</evidence>
<keyword evidence="3" id="KW-1133">Transmembrane helix</keyword>
<evidence type="ECO:0000256" key="2">
    <source>
        <dbReference type="SAM" id="MobiDB-lite"/>
    </source>
</evidence>
<dbReference type="PANTHER" id="PTHR15678">
    <property type="entry name" value="ANTIGEN MLAA-22-RELATED"/>
    <property type="match status" value="1"/>
</dbReference>
<dbReference type="InterPro" id="IPR019441">
    <property type="entry name" value="FMP27/BLTP2/Hobbit_GFWDK_RBG"/>
</dbReference>
<dbReference type="PANTHER" id="PTHR15678:SF6">
    <property type="entry name" value="BRIDGE-LIKE LIPID TRANSFER PROTEIN FAMILY MEMBER 2"/>
    <property type="match status" value="1"/>
</dbReference>